<organism evidence="1 2">
    <name type="scientific">Methylocella tundrae</name>
    <dbReference type="NCBI Taxonomy" id="227605"/>
    <lineage>
        <taxon>Bacteria</taxon>
        <taxon>Pseudomonadati</taxon>
        <taxon>Pseudomonadota</taxon>
        <taxon>Alphaproteobacteria</taxon>
        <taxon>Hyphomicrobiales</taxon>
        <taxon>Beijerinckiaceae</taxon>
        <taxon>Methylocella</taxon>
    </lineage>
</organism>
<protein>
    <submittedName>
        <fullName evidence="1">Uncharacterized protein</fullName>
    </submittedName>
</protein>
<proteinExistence type="predicted"/>
<evidence type="ECO:0000313" key="1">
    <source>
        <dbReference type="EMBL" id="VTZ49164.1"/>
    </source>
</evidence>
<dbReference type="Proteomes" id="UP000485880">
    <property type="component" value="Unassembled WGS sequence"/>
</dbReference>
<comment type="caution">
    <text evidence="1">The sequence shown here is derived from an EMBL/GenBank/DDBJ whole genome shotgun (WGS) entry which is preliminary data.</text>
</comment>
<dbReference type="EMBL" id="CABFMQ020000046">
    <property type="protein sequence ID" value="VTZ49164.1"/>
    <property type="molecule type" value="Genomic_DNA"/>
</dbReference>
<name>A0A8B6M2Z3_METTU</name>
<keyword evidence="2" id="KW-1185">Reference proteome</keyword>
<accession>A0A8B6M2Z3</accession>
<reference evidence="1 2" key="1">
    <citation type="submission" date="2019-05" db="EMBL/GenBank/DDBJ databases">
        <authorList>
            <person name="Farhan Ul Haque M."/>
        </authorList>
    </citation>
    <scope>NUCLEOTIDE SEQUENCE [LARGE SCALE GENOMIC DNA]</scope>
    <source>
        <strain evidence="1">2</strain>
    </source>
</reference>
<evidence type="ECO:0000313" key="2">
    <source>
        <dbReference type="Proteomes" id="UP000485880"/>
    </source>
</evidence>
<gene>
    <name evidence="1" type="ORF">MPC4_140063</name>
</gene>
<sequence length="63" mass="7182">MLFHGHFAAFRRDNASLVGYTSSKLKVPLLATIRRLSPSLGRMPVARRATRWRTLRFPGSARK</sequence>
<dbReference type="AlphaFoldDB" id="A0A8B6M2Z3"/>